<keyword evidence="2" id="KW-1185">Reference proteome</keyword>
<name>A0A9P1MXZ6_9PELO</name>
<comment type="caution">
    <text evidence="1">The sequence shown here is derived from an EMBL/GenBank/DDBJ whole genome shotgun (WGS) entry which is preliminary data.</text>
</comment>
<proteinExistence type="predicted"/>
<reference evidence="1" key="1">
    <citation type="submission" date="2022-11" db="EMBL/GenBank/DDBJ databases">
        <authorList>
            <person name="Kikuchi T."/>
        </authorList>
    </citation>
    <scope>NUCLEOTIDE SEQUENCE</scope>
    <source>
        <strain evidence="1">PS1010</strain>
    </source>
</reference>
<dbReference type="EMBL" id="CANHGI010000002">
    <property type="protein sequence ID" value="CAI5443812.1"/>
    <property type="molecule type" value="Genomic_DNA"/>
</dbReference>
<evidence type="ECO:0000313" key="2">
    <source>
        <dbReference type="Proteomes" id="UP001152747"/>
    </source>
</evidence>
<protein>
    <submittedName>
        <fullName evidence="1">Uncharacterized protein</fullName>
    </submittedName>
</protein>
<evidence type="ECO:0000313" key="1">
    <source>
        <dbReference type="EMBL" id="CAI5443812.1"/>
    </source>
</evidence>
<dbReference type="Proteomes" id="UP001152747">
    <property type="component" value="Unassembled WGS sequence"/>
</dbReference>
<sequence>MNIVPQKRKCKKCERIVSAAEESPGLISIRCSRCMIRIAPRSNTIFAKSHLTWIKIMAILNLYSQKNDIETIHQQTKISKVAVSTIVGNLSDIHVAIILHWKNEQRKKHAYSIESTICCFGVTRK</sequence>
<accession>A0A9P1MXZ6</accession>
<dbReference type="AlphaFoldDB" id="A0A9P1MXZ6"/>
<organism evidence="1 2">
    <name type="scientific">Caenorhabditis angaria</name>
    <dbReference type="NCBI Taxonomy" id="860376"/>
    <lineage>
        <taxon>Eukaryota</taxon>
        <taxon>Metazoa</taxon>
        <taxon>Ecdysozoa</taxon>
        <taxon>Nematoda</taxon>
        <taxon>Chromadorea</taxon>
        <taxon>Rhabditida</taxon>
        <taxon>Rhabditina</taxon>
        <taxon>Rhabditomorpha</taxon>
        <taxon>Rhabditoidea</taxon>
        <taxon>Rhabditidae</taxon>
        <taxon>Peloderinae</taxon>
        <taxon>Caenorhabditis</taxon>
    </lineage>
</organism>
<gene>
    <name evidence="1" type="ORF">CAMP_LOCUS6449</name>
</gene>